<evidence type="ECO:0000313" key="3">
    <source>
        <dbReference type="Proteomes" id="UP000535020"/>
    </source>
</evidence>
<comment type="caution">
    <text evidence="2">The sequence shown here is derived from an EMBL/GenBank/DDBJ whole genome shotgun (WGS) entry which is preliminary data.</text>
</comment>
<organism evidence="2 3">
    <name type="scientific">Flavobacterium agri</name>
    <dbReference type="NCBI Taxonomy" id="2743471"/>
    <lineage>
        <taxon>Bacteria</taxon>
        <taxon>Pseudomonadati</taxon>
        <taxon>Bacteroidota</taxon>
        <taxon>Flavobacteriia</taxon>
        <taxon>Flavobacteriales</taxon>
        <taxon>Flavobacteriaceae</taxon>
        <taxon>Flavobacterium</taxon>
    </lineage>
</organism>
<gene>
    <name evidence="2" type="ORF">HZF10_12645</name>
</gene>
<dbReference type="InterPro" id="IPR025345">
    <property type="entry name" value="DUF4249"/>
</dbReference>
<sequence length="402" mass="45540">MKRTYRISLFCCLAALLLLGCTDPYALQTRNFENALVIEATITNEVKQHAIKLSRTYRFEEDGPTFEIGANVYLQDDLGATVNFTEQDTMYVAENAFAPDPQRSYTLHITTSDGKSYSSTPEKQTTVTPIESLNPIVANLGGGQGVKICVNSFDPTGTSKYYRYEYEEAGRFQTPMWSDNEIVIGPDDSDTDAFPEIYLWPRTEEAHTCYRKGRSKSIVVTSTNQLSEDRVVNFPIRTLADTSYILNDRYGIKVRQYVQNLASYTFYKTLSELSSNGSILSQNQPGFFYGNIRNDNDPSEKVIGYFEVSSVSEMTLLFDYNDIFPNNLPIPWPYECTERDLNQDDWSSPRPLGDAHVIINLTSAGSMFFHTWNAQGWYTLASSQCVDCRVTGSNVPPDFWQD</sequence>
<dbReference type="AlphaFoldDB" id="A0A7Y8Y378"/>
<dbReference type="Proteomes" id="UP000535020">
    <property type="component" value="Unassembled WGS sequence"/>
</dbReference>
<dbReference type="EMBL" id="JACBJI010000005">
    <property type="protein sequence ID" value="NYA71774.1"/>
    <property type="molecule type" value="Genomic_DNA"/>
</dbReference>
<keyword evidence="3" id="KW-1185">Reference proteome</keyword>
<reference evidence="2 3" key="1">
    <citation type="submission" date="2020-07" db="EMBL/GenBank/DDBJ databases">
        <authorList>
            <person name="Sun Q."/>
        </authorList>
    </citation>
    <scope>NUCLEOTIDE SEQUENCE [LARGE SCALE GENOMIC DNA]</scope>
    <source>
        <strain evidence="2 3">MAH-1</strain>
    </source>
</reference>
<accession>A0A7Y8Y378</accession>
<evidence type="ECO:0000313" key="2">
    <source>
        <dbReference type="EMBL" id="NYA71774.1"/>
    </source>
</evidence>
<feature type="chain" id="PRO_5030985452" evidence="1">
    <location>
        <begin position="27"/>
        <end position="402"/>
    </location>
</feature>
<dbReference type="RefSeq" id="WP_176006584.1">
    <property type="nucleotide sequence ID" value="NZ_JABWMI010000014.1"/>
</dbReference>
<keyword evidence="1" id="KW-0732">Signal</keyword>
<name>A0A7Y8Y378_9FLAO</name>
<feature type="signal peptide" evidence="1">
    <location>
        <begin position="1"/>
        <end position="26"/>
    </location>
</feature>
<dbReference type="Pfam" id="PF14054">
    <property type="entry name" value="DUF4249"/>
    <property type="match status" value="1"/>
</dbReference>
<proteinExistence type="predicted"/>
<evidence type="ECO:0000256" key="1">
    <source>
        <dbReference type="SAM" id="SignalP"/>
    </source>
</evidence>
<protein>
    <submittedName>
        <fullName evidence="2">DUF4249 domain-containing protein</fullName>
    </submittedName>
</protein>
<dbReference type="PROSITE" id="PS51257">
    <property type="entry name" value="PROKAR_LIPOPROTEIN"/>
    <property type="match status" value="1"/>
</dbReference>